<evidence type="ECO:0000313" key="3">
    <source>
        <dbReference type="Proteomes" id="UP000319280"/>
    </source>
</evidence>
<feature type="domain" description="Methyltransferase type 11" evidence="1">
    <location>
        <begin position="42"/>
        <end position="137"/>
    </location>
</feature>
<gene>
    <name evidence="2" type="ORF">FH966_10765</name>
</gene>
<dbReference type="Gene3D" id="3.40.50.150">
    <property type="entry name" value="Vaccinia Virus protein VP39"/>
    <property type="match status" value="1"/>
</dbReference>
<dbReference type="GO" id="GO:0032259">
    <property type="term" value="P:methylation"/>
    <property type="evidence" value="ECO:0007669"/>
    <property type="project" value="UniProtKB-KW"/>
</dbReference>
<keyword evidence="2" id="KW-0808">Transferase</keyword>
<dbReference type="GO" id="GO:0008757">
    <property type="term" value="F:S-adenosylmethionine-dependent methyltransferase activity"/>
    <property type="evidence" value="ECO:0007669"/>
    <property type="project" value="InterPro"/>
</dbReference>
<keyword evidence="2" id="KW-0489">Methyltransferase</keyword>
<dbReference type="InterPro" id="IPR029063">
    <property type="entry name" value="SAM-dependent_MTases_sf"/>
</dbReference>
<sequence length="191" mass="21832">MVNKRFNPKNADKLLNQKRKRSLQPEKVIDYLQVSEVDTVADLGAGPGLFTIPLAKQTEKDVYAVDVEPEMLERLKQHADQENIKNIKLIESDLEHIHLAEQSVNRVLNAFVIHEVGSIDRTIDEMKRILTPGGYLLLMDWEAVESESGPPLEIRIPSKEMESTLKEHGFSTEIFHPGPEHYAIRAQKEER</sequence>
<organism evidence="2 3">
    <name type="scientific">Lentibacillus cibarius</name>
    <dbReference type="NCBI Taxonomy" id="2583219"/>
    <lineage>
        <taxon>Bacteria</taxon>
        <taxon>Bacillati</taxon>
        <taxon>Bacillota</taxon>
        <taxon>Bacilli</taxon>
        <taxon>Bacillales</taxon>
        <taxon>Bacillaceae</taxon>
        <taxon>Lentibacillus</taxon>
    </lineage>
</organism>
<evidence type="ECO:0000259" key="1">
    <source>
        <dbReference type="Pfam" id="PF08241"/>
    </source>
</evidence>
<keyword evidence="3" id="KW-1185">Reference proteome</keyword>
<accession>A0A549YJP9</accession>
<dbReference type="EMBL" id="VJMZ01000001">
    <property type="protein sequence ID" value="TRM12127.1"/>
    <property type="molecule type" value="Genomic_DNA"/>
</dbReference>
<evidence type="ECO:0000313" key="2">
    <source>
        <dbReference type="EMBL" id="TRM12127.1"/>
    </source>
</evidence>
<dbReference type="Proteomes" id="UP000319280">
    <property type="component" value="Unassembled WGS sequence"/>
</dbReference>
<comment type="caution">
    <text evidence="2">The sequence shown here is derived from an EMBL/GenBank/DDBJ whole genome shotgun (WGS) entry which is preliminary data.</text>
</comment>
<reference evidence="2 3" key="1">
    <citation type="submission" date="2019-07" db="EMBL/GenBank/DDBJ databases">
        <title>Genomic analysis of Lentibacillus sp. NKC851-2.</title>
        <authorList>
            <person name="Oh Y.J."/>
        </authorList>
    </citation>
    <scope>NUCLEOTIDE SEQUENCE [LARGE SCALE GENOMIC DNA]</scope>
    <source>
        <strain evidence="2 3">NKC851-2</strain>
    </source>
</reference>
<dbReference type="AlphaFoldDB" id="A0A549YJP9"/>
<dbReference type="PANTHER" id="PTHR43591">
    <property type="entry name" value="METHYLTRANSFERASE"/>
    <property type="match status" value="1"/>
</dbReference>
<proteinExistence type="predicted"/>
<dbReference type="SUPFAM" id="SSF53335">
    <property type="entry name" value="S-adenosyl-L-methionine-dependent methyltransferases"/>
    <property type="match status" value="1"/>
</dbReference>
<dbReference type="InterPro" id="IPR013216">
    <property type="entry name" value="Methyltransf_11"/>
</dbReference>
<name>A0A549YJP9_9BACI</name>
<dbReference type="PANTHER" id="PTHR43591:SF24">
    <property type="entry name" value="2-METHOXY-6-POLYPRENYL-1,4-BENZOQUINOL METHYLASE, MITOCHONDRIAL"/>
    <property type="match status" value="1"/>
</dbReference>
<dbReference type="Pfam" id="PF08241">
    <property type="entry name" value="Methyltransf_11"/>
    <property type="match status" value="1"/>
</dbReference>
<protein>
    <submittedName>
        <fullName evidence="2">Class I SAM-dependent methyltransferase</fullName>
    </submittedName>
</protein>
<dbReference type="CDD" id="cd02440">
    <property type="entry name" value="AdoMet_MTases"/>
    <property type="match status" value="1"/>
</dbReference>